<gene>
    <name evidence="2" type="ORF">MasN3_47510</name>
</gene>
<sequence>MEAVDKAIEAAWKDYTSAAAQLTQMVTRAETQAALERIVVARTRHTADRADQGPGTRQQQRREPRPPDLEGDPAR</sequence>
<protein>
    <recommendedName>
        <fullName evidence="4">KfrA N-terminal DNA-binding domain-containing protein</fullName>
    </recommendedName>
</protein>
<dbReference type="EMBL" id="AP026966">
    <property type="protein sequence ID" value="BDT61257.1"/>
    <property type="molecule type" value="Genomic_DNA"/>
</dbReference>
<evidence type="ECO:0000313" key="3">
    <source>
        <dbReference type="Proteomes" id="UP001163336"/>
    </source>
</evidence>
<evidence type="ECO:0008006" key="4">
    <source>
        <dbReference type="Google" id="ProtNLM"/>
    </source>
</evidence>
<feature type="region of interest" description="Disordered" evidence="1">
    <location>
        <begin position="42"/>
        <end position="75"/>
    </location>
</feature>
<evidence type="ECO:0000256" key="1">
    <source>
        <dbReference type="SAM" id="MobiDB-lite"/>
    </source>
</evidence>
<dbReference type="Proteomes" id="UP001163336">
    <property type="component" value="Chromosome"/>
</dbReference>
<accession>A0ABM8CD73</accession>
<feature type="compositionally biased region" description="Basic and acidic residues" evidence="1">
    <location>
        <begin position="60"/>
        <end position="75"/>
    </location>
</feature>
<reference evidence="2" key="1">
    <citation type="submission" date="2022-11" db="EMBL/GenBank/DDBJ databases">
        <title>Isolation and characterization of PLA-degrading bacterium Massilia sp. from Antarctic soil.</title>
        <authorList>
            <person name="Sato K."/>
            <person name="Gomez-Fuentes C."/>
            <person name="Ahmad S.A."/>
            <person name="Zulkharnain A."/>
        </authorList>
    </citation>
    <scope>NUCLEOTIDE SEQUENCE</scope>
    <source>
        <strain evidence="2">N-3</strain>
    </source>
</reference>
<name>A0ABM8CD73_9BURK</name>
<dbReference type="RefSeq" id="WP_281910829.1">
    <property type="nucleotide sequence ID" value="NZ_AP026966.1"/>
</dbReference>
<proteinExistence type="predicted"/>
<organism evidence="2 3">
    <name type="scientific">Massilia varians</name>
    <dbReference type="NCBI Taxonomy" id="457921"/>
    <lineage>
        <taxon>Bacteria</taxon>
        <taxon>Pseudomonadati</taxon>
        <taxon>Pseudomonadota</taxon>
        <taxon>Betaproteobacteria</taxon>
        <taxon>Burkholderiales</taxon>
        <taxon>Oxalobacteraceae</taxon>
        <taxon>Telluria group</taxon>
        <taxon>Massilia</taxon>
    </lineage>
</organism>
<keyword evidence="3" id="KW-1185">Reference proteome</keyword>
<evidence type="ECO:0000313" key="2">
    <source>
        <dbReference type="EMBL" id="BDT61257.1"/>
    </source>
</evidence>